<dbReference type="InterPro" id="IPR004046">
    <property type="entry name" value="GST_C"/>
</dbReference>
<evidence type="ECO:0000259" key="1">
    <source>
        <dbReference type="Pfam" id="PF00043"/>
    </source>
</evidence>
<dbReference type="Gene3D" id="3.40.30.10">
    <property type="entry name" value="Glutaredoxin"/>
    <property type="match status" value="1"/>
</dbReference>
<dbReference type="SUPFAM" id="SSF47616">
    <property type="entry name" value="GST C-terminal domain-like"/>
    <property type="match status" value="1"/>
</dbReference>
<evidence type="ECO:0000259" key="2">
    <source>
        <dbReference type="Pfam" id="PF13417"/>
    </source>
</evidence>
<dbReference type="AlphaFoldDB" id="A0A520LKJ3"/>
<dbReference type="SUPFAM" id="SSF52833">
    <property type="entry name" value="Thioredoxin-like"/>
    <property type="match status" value="1"/>
</dbReference>
<dbReference type="Gene3D" id="1.20.1050.10">
    <property type="match status" value="1"/>
</dbReference>
<dbReference type="Pfam" id="PF13417">
    <property type="entry name" value="GST_N_3"/>
    <property type="match status" value="1"/>
</dbReference>
<organism evidence="3 4">
    <name type="scientific">SAR92 clade bacterium</name>
    <dbReference type="NCBI Taxonomy" id="2315479"/>
    <lineage>
        <taxon>Bacteria</taxon>
        <taxon>Pseudomonadati</taxon>
        <taxon>Pseudomonadota</taxon>
        <taxon>Gammaproteobacteria</taxon>
        <taxon>Cellvibrionales</taxon>
        <taxon>Porticoccaceae</taxon>
        <taxon>SAR92 clade</taxon>
    </lineage>
</organism>
<comment type="caution">
    <text evidence="3">The sequence shown here is derived from an EMBL/GenBank/DDBJ whole genome shotgun (WGS) entry which is preliminary data.</text>
</comment>
<dbReference type="EMBL" id="SHBO01000043">
    <property type="protein sequence ID" value="RZO05357.1"/>
    <property type="molecule type" value="Genomic_DNA"/>
</dbReference>
<proteinExistence type="predicted"/>
<evidence type="ECO:0000313" key="4">
    <source>
        <dbReference type="Proteomes" id="UP000318148"/>
    </source>
</evidence>
<feature type="domain" description="GST N-terminal" evidence="2">
    <location>
        <begin position="6"/>
        <end position="78"/>
    </location>
</feature>
<sequence>MEPITLYGAAFSLYTGRARSYLIKSNIPYTEEPHSSSYFYDVVLPKAGGRRGIPTIEFPDGSVIRDGVAIIDHYENLSGGIYSPKTPKQKTLSLLFDVIGAEGMLRPCMHYRFNQGEEEGEFLTFHFSTVYPEKDGAKNRIAFIKNEVLPAWGVRPNTKELIETMHNKTLKMLNAHFSQYPYLFGSKPSIGDFGMIAPLYGHLGRDPVPLSLMQREAPRLFRWVERMNRSEPDIGEFLDKSYTYLVNDEVPQTLIEVLRHFAIDFIPETSAAHQCINEWLDENKDLPSGTEAERAVGNCEFEVNGIKIDSVAQPFRFYLLKRLQDTYDGLSEKDKDDVFHLLKDCHMHEVLDFRLSRNMGRKNNLEVWL</sequence>
<gene>
    <name evidence="3" type="ORF">EVB02_03435</name>
</gene>
<keyword evidence="3" id="KW-0808">Transferase</keyword>
<dbReference type="InterPro" id="IPR036249">
    <property type="entry name" value="Thioredoxin-like_sf"/>
</dbReference>
<dbReference type="GO" id="GO:0016740">
    <property type="term" value="F:transferase activity"/>
    <property type="evidence" value="ECO:0007669"/>
    <property type="project" value="UniProtKB-KW"/>
</dbReference>
<accession>A0A520LKJ3</accession>
<dbReference type="InterPro" id="IPR004045">
    <property type="entry name" value="Glutathione_S-Trfase_N"/>
</dbReference>
<dbReference type="InterPro" id="IPR036282">
    <property type="entry name" value="Glutathione-S-Trfase_C_sf"/>
</dbReference>
<name>A0A520LKJ3_9GAMM</name>
<reference evidence="3 4" key="1">
    <citation type="submission" date="2019-02" db="EMBL/GenBank/DDBJ databases">
        <title>Prokaryotic population dynamics and viral predation in marine succession experiment using metagenomics: the confinement effect.</title>
        <authorList>
            <person name="Haro-Moreno J.M."/>
            <person name="Rodriguez-Valera F."/>
            <person name="Lopez-Perez M."/>
        </authorList>
    </citation>
    <scope>NUCLEOTIDE SEQUENCE [LARGE SCALE GENOMIC DNA]</scope>
    <source>
        <strain evidence="3">MED-G169</strain>
    </source>
</reference>
<dbReference type="Pfam" id="PF00043">
    <property type="entry name" value="GST_C"/>
    <property type="match status" value="1"/>
</dbReference>
<dbReference type="Proteomes" id="UP000318148">
    <property type="component" value="Unassembled WGS sequence"/>
</dbReference>
<protein>
    <submittedName>
        <fullName evidence="3">Glutathione S-transferase</fullName>
    </submittedName>
</protein>
<evidence type="ECO:0000313" key="3">
    <source>
        <dbReference type="EMBL" id="RZO05357.1"/>
    </source>
</evidence>
<feature type="domain" description="Glutathione S-transferase C-terminal" evidence="1">
    <location>
        <begin position="165"/>
        <end position="231"/>
    </location>
</feature>